<keyword evidence="3 5" id="KW-0326">Glycosidase</keyword>
<dbReference type="Gene3D" id="1.10.530.40">
    <property type="match status" value="1"/>
</dbReference>
<comment type="similarity">
    <text evidence="3">Belongs to the glycosyl hydrolase 24 family.</text>
</comment>
<dbReference type="Proteomes" id="UP001220209">
    <property type="component" value="Chromosome 1"/>
</dbReference>
<evidence type="ECO:0000313" key="9">
    <source>
        <dbReference type="EMBL" id="WFN18801.1"/>
    </source>
</evidence>
<keyword evidence="1 3" id="KW-0929">Antimicrobial</keyword>
<feature type="region of interest" description="Disordered" evidence="4">
    <location>
        <begin position="140"/>
        <end position="166"/>
    </location>
</feature>
<dbReference type="GO" id="GO:0009253">
    <property type="term" value="P:peptidoglycan catabolic process"/>
    <property type="evidence" value="ECO:0007669"/>
    <property type="project" value="InterPro"/>
</dbReference>
<dbReference type="PANTHER" id="PTHR38107:SF3">
    <property type="entry name" value="LYSOZYME RRRD-RELATED"/>
    <property type="match status" value="1"/>
</dbReference>
<dbReference type="AlphaFoldDB" id="A0A250L8L5"/>
<reference evidence="6" key="3">
    <citation type="submission" date="2021-01" db="EMBL/GenBank/DDBJ databases">
        <title>Outbreak of Burkholderia contaminns endophthalmitis traced to a clinical ventilation system.</title>
        <authorList>
            <person name="Lipuma J."/>
            <person name="Spilker T."/>
            <person name="Kratholm J."/>
        </authorList>
    </citation>
    <scope>NUCLEOTIDE SEQUENCE</scope>
    <source>
        <strain evidence="6">HI4954</strain>
    </source>
</reference>
<dbReference type="Pfam" id="PF00959">
    <property type="entry name" value="Phage_lysozyme"/>
    <property type="match status" value="1"/>
</dbReference>
<dbReference type="Proteomes" id="UP001172109">
    <property type="component" value="Unassembled WGS sequence"/>
</dbReference>
<dbReference type="GO" id="GO:0031640">
    <property type="term" value="P:killing of cells of another organism"/>
    <property type="evidence" value="ECO:0007669"/>
    <property type="project" value="UniProtKB-KW"/>
</dbReference>
<evidence type="ECO:0000313" key="7">
    <source>
        <dbReference type="EMBL" id="MBO1833751.1"/>
    </source>
</evidence>
<dbReference type="EMBL" id="AP018358">
    <property type="protein sequence ID" value="BBA40926.1"/>
    <property type="molecule type" value="Genomic_DNA"/>
</dbReference>
<dbReference type="SUPFAM" id="SSF53955">
    <property type="entry name" value="Lysozyme-like"/>
    <property type="match status" value="1"/>
</dbReference>
<reference evidence="8" key="6">
    <citation type="submission" date="2023-07" db="EMBL/GenBank/DDBJ databases">
        <title>A collection of bacterial strains from the Burkholderia cepacia Research Laboratory and Repository.</title>
        <authorList>
            <person name="Lipuma J."/>
            <person name="Spilker T."/>
            <person name="Caverly L."/>
        </authorList>
    </citation>
    <scope>NUCLEOTIDE SEQUENCE</scope>
    <source>
        <strain evidence="8">AU44979</strain>
    </source>
</reference>
<dbReference type="OrthoDB" id="9005733at2"/>
<evidence type="ECO:0000256" key="2">
    <source>
        <dbReference type="ARBA" id="ARBA00022638"/>
    </source>
</evidence>
<dbReference type="EMBL" id="CP090640">
    <property type="protein sequence ID" value="WFN18801.1"/>
    <property type="molecule type" value="Genomic_DNA"/>
</dbReference>
<dbReference type="Proteomes" id="UP000611459">
    <property type="component" value="Unassembled WGS sequence"/>
</dbReference>
<dbReference type="InterPro" id="IPR051018">
    <property type="entry name" value="Bacteriophage_GH24"/>
</dbReference>
<name>A0A250L8L5_9BURK</name>
<dbReference type="InterPro" id="IPR023347">
    <property type="entry name" value="Lysozyme_dom_sf"/>
</dbReference>
<keyword evidence="3 5" id="KW-0378">Hydrolase</keyword>
<evidence type="ECO:0000313" key="11">
    <source>
        <dbReference type="Proteomes" id="UP001220209"/>
    </source>
</evidence>
<gene>
    <name evidence="5" type="ORF">BCCH1_33690</name>
    <name evidence="7" type="ORF">J4M89_30660</name>
    <name evidence="6" type="ORF">JIN94_35500</name>
    <name evidence="9" type="ORF">LXE91_07245</name>
    <name evidence="8" type="ORF">QZM56_19420</name>
</gene>
<dbReference type="InterPro" id="IPR023346">
    <property type="entry name" value="Lysozyme-like_dom_sf"/>
</dbReference>
<comment type="catalytic activity">
    <reaction evidence="3">
        <text>Hydrolysis of (1-&gt;4)-beta-linkages between N-acetylmuramic acid and N-acetyl-D-glucosamine residues in a peptidoglycan and between N-acetyl-D-glucosamine residues in chitodextrins.</text>
        <dbReference type="EC" id="3.2.1.17"/>
    </reaction>
</comment>
<organism evidence="5">
    <name type="scientific">Burkholderia contaminans</name>
    <dbReference type="NCBI Taxonomy" id="488447"/>
    <lineage>
        <taxon>Bacteria</taxon>
        <taxon>Pseudomonadati</taxon>
        <taxon>Pseudomonadota</taxon>
        <taxon>Betaproteobacteria</taxon>
        <taxon>Burkholderiales</taxon>
        <taxon>Burkholderiaceae</taxon>
        <taxon>Burkholderia</taxon>
        <taxon>Burkholderia cepacia complex</taxon>
    </lineage>
</organism>
<keyword evidence="10" id="KW-1185">Reference proteome</keyword>
<reference evidence="5" key="1">
    <citation type="journal article" date="2016" name="Biosci. Biotechnol. Biochem.">
        <title>Bioconversion of AHX to AOH by resting cells of Burkholderia contaminans CH-1.</title>
        <authorList>
            <person name="Choi J.H."/>
            <person name="Kikuchi A."/>
            <person name="Pumkaeo P."/>
            <person name="Hirai H."/>
            <person name="Tokuyama S."/>
            <person name="Kawagishi H."/>
        </authorList>
    </citation>
    <scope>NUCLEOTIDE SEQUENCE</scope>
    <source>
        <strain evidence="5">CH-1</strain>
    </source>
</reference>
<dbReference type="InterPro" id="IPR002196">
    <property type="entry name" value="Glyco_hydro_24"/>
</dbReference>
<dbReference type="RefSeq" id="WP_076841684.1">
    <property type="nucleotide sequence ID" value="NZ_AP018358.1"/>
</dbReference>
<dbReference type="GeneID" id="93193277"/>
<dbReference type="EMBL" id="JAUJQS010000013">
    <property type="protein sequence ID" value="MDN7566675.1"/>
    <property type="molecule type" value="Genomic_DNA"/>
</dbReference>
<protein>
    <recommendedName>
        <fullName evidence="3">Lysozyme</fullName>
        <ecNumber evidence="3">3.2.1.17</ecNumber>
    </recommendedName>
</protein>
<reference evidence="9 11" key="5">
    <citation type="submission" date="2021-12" db="EMBL/GenBank/DDBJ databases">
        <title>Genomic and phenotypic characterization of three Burkholderia contaminans isolates recovered from different sources.</title>
        <authorList>
            <person name="Lopez De Volder A."/>
            <person name="Fan Y."/>
            <person name="Nunvar J."/>
            <person name="Herrera T."/>
            <person name="Timp W."/>
            <person name="Degrossi J."/>
        </authorList>
    </citation>
    <scope>NUCLEOTIDE SEQUENCE [LARGE SCALE GENOMIC DNA]</scope>
    <source>
        <strain evidence="9 11">LMG 23361</strain>
    </source>
</reference>
<evidence type="ECO:0000256" key="1">
    <source>
        <dbReference type="ARBA" id="ARBA00022529"/>
    </source>
</evidence>
<evidence type="ECO:0000256" key="4">
    <source>
        <dbReference type="SAM" id="MobiDB-lite"/>
    </source>
</evidence>
<dbReference type="EC" id="3.2.1.17" evidence="3"/>
<evidence type="ECO:0000313" key="10">
    <source>
        <dbReference type="Proteomes" id="UP000664048"/>
    </source>
</evidence>
<evidence type="ECO:0000313" key="5">
    <source>
        <dbReference type="EMBL" id="BBA40926.1"/>
    </source>
</evidence>
<sequence>MANESLRLSDAGWAELRRRESAVMAYYNDQANNCTYGIGTLAHTGPCTPEELRTPVTTTQVNAQLAVRVRRAEAAVRRHVSVRQLTQLQFDELVSYAYNTGNTGALAVFRSANRSDDAGVVSHMNQRVWIHPRDDNGRRLAPVRSNGLVNRRRLESAPFQPQQRAP</sequence>
<evidence type="ECO:0000313" key="8">
    <source>
        <dbReference type="EMBL" id="MDN7566675.1"/>
    </source>
</evidence>
<evidence type="ECO:0000256" key="3">
    <source>
        <dbReference type="RuleBase" id="RU003788"/>
    </source>
</evidence>
<dbReference type="GO" id="GO:0016998">
    <property type="term" value="P:cell wall macromolecule catabolic process"/>
    <property type="evidence" value="ECO:0007669"/>
    <property type="project" value="InterPro"/>
</dbReference>
<evidence type="ECO:0000313" key="6">
    <source>
        <dbReference type="EMBL" id="MBK1935204.1"/>
    </source>
</evidence>
<dbReference type="EMBL" id="JAENIB010000028">
    <property type="protein sequence ID" value="MBK1935204.1"/>
    <property type="molecule type" value="Genomic_DNA"/>
</dbReference>
<dbReference type="GO" id="GO:0042742">
    <property type="term" value="P:defense response to bacterium"/>
    <property type="evidence" value="ECO:0007669"/>
    <property type="project" value="UniProtKB-KW"/>
</dbReference>
<dbReference type="Proteomes" id="UP000664048">
    <property type="component" value="Unassembled WGS sequence"/>
</dbReference>
<dbReference type="GO" id="GO:0003796">
    <property type="term" value="F:lysozyme activity"/>
    <property type="evidence" value="ECO:0007669"/>
    <property type="project" value="UniProtKB-EC"/>
</dbReference>
<accession>A0A250L8L5</accession>
<reference evidence="5" key="2">
    <citation type="journal article" date="2017" name="Genome Announc.">
        <title>High-Quality Draft Genome Sequence of Burkholderia contaminans CH-1, a Gram-Negative Bacterium That Metabolizes 2-Azahypoxanthine, a Plant Growth-Regulating Compound.</title>
        <authorList>
            <person name="Choi J.-H."/>
            <person name="Sugiura H."/>
            <person name="Moriuchi R."/>
            <person name="Kawagishi H."/>
            <person name="Dohra H."/>
        </authorList>
    </citation>
    <scope>NUCLEOTIDE SEQUENCE</scope>
    <source>
        <strain evidence="5">CH-1</strain>
    </source>
</reference>
<dbReference type="PANTHER" id="PTHR38107">
    <property type="match status" value="1"/>
</dbReference>
<dbReference type="EMBL" id="JAGEMX010000013">
    <property type="protein sequence ID" value="MBO1833751.1"/>
    <property type="molecule type" value="Genomic_DNA"/>
</dbReference>
<reference evidence="7 10" key="4">
    <citation type="submission" date="2021-03" db="EMBL/GenBank/DDBJ databases">
        <title>Clinical course, treatment and visual outcome of an outbreak of Burkholderia contaminans endophthalmitis following cataract surgery.</title>
        <authorList>
            <person name="Lind C."/>
            <person name="Olsen K."/>
            <person name="Angelsen N.K."/>
            <person name="Krefting E.A."/>
            <person name="Fossen K."/>
            <person name="Gravningen K."/>
            <person name="Depoorter E."/>
            <person name="Vandamme P."/>
            <person name="Bertelsen G."/>
        </authorList>
    </citation>
    <scope>NUCLEOTIDE SEQUENCE [LARGE SCALE GENOMIC DNA]</scope>
    <source>
        <strain evidence="7 10">51242556</strain>
    </source>
</reference>
<proteinExistence type="inferred from homology"/>
<keyword evidence="2 3" id="KW-0081">Bacteriolytic enzyme</keyword>